<keyword evidence="11" id="KW-1185">Reference proteome</keyword>
<feature type="transmembrane region" description="Helical" evidence="8">
    <location>
        <begin position="402"/>
        <end position="427"/>
    </location>
</feature>
<gene>
    <name evidence="10" type="ORF">INT43_000302</name>
</gene>
<dbReference type="NCBIfam" id="TIGR00879">
    <property type="entry name" value="SP"/>
    <property type="match status" value="1"/>
</dbReference>
<dbReference type="PROSITE" id="PS50850">
    <property type="entry name" value="MFS"/>
    <property type="match status" value="1"/>
</dbReference>
<evidence type="ECO:0000256" key="7">
    <source>
        <dbReference type="RuleBase" id="RU003346"/>
    </source>
</evidence>
<feature type="domain" description="Major facilitator superfamily (MFS) profile" evidence="9">
    <location>
        <begin position="116"/>
        <end position="570"/>
    </location>
</feature>
<feature type="transmembrane region" description="Helical" evidence="8">
    <location>
        <begin position="524"/>
        <end position="543"/>
    </location>
</feature>
<dbReference type="PRINTS" id="PR00171">
    <property type="entry name" value="SUGRTRNSPORT"/>
</dbReference>
<evidence type="ECO:0000256" key="5">
    <source>
        <dbReference type="ARBA" id="ARBA00022989"/>
    </source>
</evidence>
<feature type="transmembrane region" description="Helical" evidence="8">
    <location>
        <begin position="113"/>
        <end position="140"/>
    </location>
</feature>
<dbReference type="CDD" id="cd17356">
    <property type="entry name" value="MFS_HXT"/>
    <property type="match status" value="1"/>
</dbReference>
<evidence type="ECO:0000256" key="6">
    <source>
        <dbReference type="ARBA" id="ARBA00023136"/>
    </source>
</evidence>
<dbReference type="InterPro" id="IPR003663">
    <property type="entry name" value="Sugar/inositol_transpt"/>
</dbReference>
<evidence type="ECO:0000256" key="4">
    <source>
        <dbReference type="ARBA" id="ARBA00022692"/>
    </source>
</evidence>
<feature type="transmembrane region" description="Helical" evidence="8">
    <location>
        <begin position="434"/>
        <end position="461"/>
    </location>
</feature>
<dbReference type="InterPro" id="IPR005828">
    <property type="entry name" value="MFS_sugar_transport-like"/>
</dbReference>
<keyword evidence="3 7" id="KW-0813">Transport</keyword>
<sequence length="625" mass="68488">MLPGWIRQNSRAAIQTLCNHLLSLSLEECPQLLTAGGQSYIRLHNEQEEKSDRGNRDSDSELVNPRLKCAIILLYPTGRFRTSPFARGRGVFPAGKSRTLWGSGLKWTGPGHVYAVSAFAALGGLSFGLDTGMISGVLTMDNFVDYMTDGETTFTSLQSSTIVSTLLAGCFVGALISGLLCESLGRKRSILIGSLILILGVILQTAANGYIMMCVGRPIAGVGIGILSMSVPLYQSELAPKAIRGRLISLQQFAITIGIMLSFWINYGTNMHLQGTATWRVPLALQMAPAIVLAVGTMFLPYSPRWLLQQGRNEEAQQVLARLHGNGDKNHPYVLEEYNEICEQIALEKAVAIHSYVELLQGTVRRRVILGVLIQIFQQLTGINAIMYYAPSIFHATGISSGNASLLATGINGVINVLATIPAILWVDRWGRRWTLISGAIVMGVCMVTAGIVLGVCGKIVDQPGGDKTIDMSGNKAASYFSIVMIYMFVAGFAYSWGPCGWIYPAEIFPLRIRSKATSVTTAANWLFNFVVGEIVPVMLARITFGTFIFFGGCCFIMAVVVVFFFPETKGKSLEEMEFIFGERSKDFTYLREKPDPYAGYENTFNSNTYNSNTFNSGYESNYRL</sequence>
<dbReference type="GO" id="GO:0016020">
    <property type="term" value="C:membrane"/>
    <property type="evidence" value="ECO:0007669"/>
    <property type="project" value="UniProtKB-SubCell"/>
</dbReference>
<dbReference type="OrthoDB" id="4142200at2759"/>
<comment type="similarity">
    <text evidence="2 7">Belongs to the major facilitator superfamily. Sugar transporter (TC 2.A.1.1) family.</text>
</comment>
<feature type="transmembrane region" description="Helical" evidence="8">
    <location>
        <begin position="160"/>
        <end position="181"/>
    </location>
</feature>
<dbReference type="PROSITE" id="PS00217">
    <property type="entry name" value="SUGAR_TRANSPORT_2"/>
    <property type="match status" value="1"/>
</dbReference>
<comment type="subcellular location">
    <subcellularLocation>
        <location evidence="1">Membrane</location>
        <topology evidence="1">Multi-pass membrane protein</topology>
    </subcellularLocation>
</comment>
<feature type="transmembrane region" description="Helical" evidence="8">
    <location>
        <begin position="218"/>
        <end position="235"/>
    </location>
</feature>
<accession>A0A8H7Q313</accession>
<keyword evidence="4 8" id="KW-0812">Transmembrane</keyword>
<reference evidence="10" key="1">
    <citation type="submission" date="2020-12" db="EMBL/GenBank/DDBJ databases">
        <title>Metabolic potential, ecology and presence of endohyphal bacteria is reflected in genomic diversity of Mucoromycotina.</title>
        <authorList>
            <person name="Muszewska A."/>
            <person name="Okrasinska A."/>
            <person name="Steczkiewicz K."/>
            <person name="Drgas O."/>
            <person name="Orlowska M."/>
            <person name="Perlinska-Lenart U."/>
            <person name="Aleksandrzak-Piekarczyk T."/>
            <person name="Szatraj K."/>
            <person name="Zielenkiewicz U."/>
            <person name="Pilsyk S."/>
            <person name="Malc E."/>
            <person name="Mieczkowski P."/>
            <person name="Kruszewska J.S."/>
            <person name="Biernat P."/>
            <person name="Pawlowska J."/>
        </authorList>
    </citation>
    <scope>NUCLEOTIDE SEQUENCE</scope>
    <source>
        <strain evidence="10">WA0000067209</strain>
    </source>
</reference>
<evidence type="ECO:0000313" key="11">
    <source>
        <dbReference type="Proteomes" id="UP000654370"/>
    </source>
</evidence>
<dbReference type="EMBL" id="JAEPQZ010000002">
    <property type="protein sequence ID" value="KAG2184393.1"/>
    <property type="molecule type" value="Genomic_DNA"/>
</dbReference>
<evidence type="ECO:0000256" key="8">
    <source>
        <dbReference type="SAM" id="Phobius"/>
    </source>
</evidence>
<evidence type="ECO:0000256" key="1">
    <source>
        <dbReference type="ARBA" id="ARBA00004141"/>
    </source>
</evidence>
<keyword evidence="5 8" id="KW-1133">Transmembrane helix</keyword>
<organism evidence="10 11">
    <name type="scientific">Mortierella isabellina</name>
    <name type="common">Filamentous fungus</name>
    <name type="synonym">Umbelopsis isabellina</name>
    <dbReference type="NCBI Taxonomy" id="91625"/>
    <lineage>
        <taxon>Eukaryota</taxon>
        <taxon>Fungi</taxon>
        <taxon>Fungi incertae sedis</taxon>
        <taxon>Mucoromycota</taxon>
        <taxon>Mucoromycotina</taxon>
        <taxon>Umbelopsidomycetes</taxon>
        <taxon>Umbelopsidales</taxon>
        <taxon>Umbelopsidaceae</taxon>
        <taxon>Umbelopsis</taxon>
    </lineage>
</organism>
<dbReference type="Gene3D" id="1.20.1250.20">
    <property type="entry name" value="MFS general substrate transporter like domains"/>
    <property type="match status" value="1"/>
</dbReference>
<protein>
    <recommendedName>
        <fullName evidence="9">Major facilitator superfamily (MFS) profile domain-containing protein</fullName>
    </recommendedName>
</protein>
<evidence type="ECO:0000313" key="10">
    <source>
        <dbReference type="EMBL" id="KAG2184393.1"/>
    </source>
</evidence>
<feature type="transmembrane region" description="Helical" evidence="8">
    <location>
        <begin position="279"/>
        <end position="302"/>
    </location>
</feature>
<comment type="caution">
    <text evidence="10">The sequence shown here is derived from an EMBL/GenBank/DDBJ whole genome shotgun (WGS) entry which is preliminary data.</text>
</comment>
<dbReference type="Pfam" id="PF00083">
    <property type="entry name" value="Sugar_tr"/>
    <property type="match status" value="1"/>
</dbReference>
<feature type="transmembrane region" description="Helical" evidence="8">
    <location>
        <begin position="549"/>
        <end position="567"/>
    </location>
</feature>
<name>A0A8H7Q313_MORIS</name>
<evidence type="ECO:0000259" key="9">
    <source>
        <dbReference type="PROSITE" id="PS50850"/>
    </source>
</evidence>
<dbReference type="PANTHER" id="PTHR48022">
    <property type="entry name" value="PLASTIDIC GLUCOSE TRANSPORTER 4"/>
    <property type="match status" value="1"/>
</dbReference>
<feature type="transmembrane region" description="Helical" evidence="8">
    <location>
        <begin position="481"/>
        <end position="504"/>
    </location>
</feature>
<dbReference type="InterPro" id="IPR050360">
    <property type="entry name" value="MFS_Sugar_Transporters"/>
</dbReference>
<dbReference type="SUPFAM" id="SSF103473">
    <property type="entry name" value="MFS general substrate transporter"/>
    <property type="match status" value="1"/>
</dbReference>
<feature type="transmembrane region" description="Helical" evidence="8">
    <location>
        <begin position="190"/>
        <end position="212"/>
    </location>
</feature>
<dbReference type="InterPro" id="IPR005829">
    <property type="entry name" value="Sugar_transporter_CS"/>
</dbReference>
<feature type="transmembrane region" description="Helical" evidence="8">
    <location>
        <begin position="247"/>
        <end position="267"/>
    </location>
</feature>
<dbReference type="InterPro" id="IPR020846">
    <property type="entry name" value="MFS_dom"/>
</dbReference>
<keyword evidence="6 8" id="KW-0472">Membrane</keyword>
<dbReference type="GO" id="GO:0005351">
    <property type="term" value="F:carbohydrate:proton symporter activity"/>
    <property type="evidence" value="ECO:0007669"/>
    <property type="project" value="TreeGrafter"/>
</dbReference>
<dbReference type="Proteomes" id="UP000654370">
    <property type="component" value="Unassembled WGS sequence"/>
</dbReference>
<evidence type="ECO:0000256" key="3">
    <source>
        <dbReference type="ARBA" id="ARBA00022448"/>
    </source>
</evidence>
<dbReference type="PROSITE" id="PS00216">
    <property type="entry name" value="SUGAR_TRANSPORT_1"/>
    <property type="match status" value="1"/>
</dbReference>
<proteinExistence type="inferred from homology"/>
<dbReference type="PANTHER" id="PTHR48022:SF2">
    <property type="entry name" value="PLASTIDIC GLUCOSE TRANSPORTER 4"/>
    <property type="match status" value="1"/>
</dbReference>
<dbReference type="InterPro" id="IPR036259">
    <property type="entry name" value="MFS_trans_sf"/>
</dbReference>
<dbReference type="AlphaFoldDB" id="A0A8H7Q313"/>
<evidence type="ECO:0000256" key="2">
    <source>
        <dbReference type="ARBA" id="ARBA00010992"/>
    </source>
</evidence>
<dbReference type="FunFam" id="1.20.1250.20:FF:000026">
    <property type="entry name" value="MFS quinate transporter QutD"/>
    <property type="match status" value="1"/>
</dbReference>
<feature type="transmembrane region" description="Helical" evidence="8">
    <location>
        <begin position="368"/>
        <end position="390"/>
    </location>
</feature>